<dbReference type="SUPFAM" id="SSF75011">
    <property type="entry name" value="3-carboxy-cis,cis-mucoante lactonizing enzyme"/>
    <property type="match status" value="1"/>
</dbReference>
<dbReference type="Pfam" id="PF00353">
    <property type="entry name" value="HemolysinCabind"/>
    <property type="match status" value="8"/>
</dbReference>
<keyword evidence="2" id="KW-0964">Secreted</keyword>
<protein>
    <submittedName>
        <fullName evidence="4">Type I secretion C-terminal target domain (VC_A0849 subclass)</fullName>
    </submittedName>
</protein>
<dbReference type="GO" id="GO:0005576">
    <property type="term" value="C:extracellular region"/>
    <property type="evidence" value="ECO:0007669"/>
    <property type="project" value="UniProtKB-SubCell"/>
</dbReference>
<dbReference type="Gene3D" id="2.130.10.10">
    <property type="entry name" value="YVTN repeat-like/Quinoprotein amine dehydrogenase"/>
    <property type="match status" value="1"/>
</dbReference>
<feature type="region of interest" description="Disordered" evidence="3">
    <location>
        <begin position="798"/>
        <end position="841"/>
    </location>
</feature>
<dbReference type="Gene3D" id="2.60.40.2700">
    <property type="match status" value="1"/>
</dbReference>
<dbReference type="EMBL" id="FMZV01000024">
    <property type="protein sequence ID" value="SDE59324.1"/>
    <property type="molecule type" value="Genomic_DNA"/>
</dbReference>
<proteinExistence type="predicted"/>
<dbReference type="InterPro" id="IPR018511">
    <property type="entry name" value="Hemolysin-typ_Ca-bd_CS"/>
</dbReference>
<sequence length="1023" mass="102142">MVPELRGRLSTGVAVLDADLRDLAIVEGPGGPVLYALTGPHGGISAHRLAPDGGSPAPLGSVIFAATTAGAGSGRLLAFDGADGPRLYLASGTTGRLAGVTLDGAGAPEALTQIGLPGTGSTVSALAMVPIGAGGTAWYTVDAGAGLLRGFAGTGALAPIPGLAGMAVDAGNGVCLASVQAGGGRFLLLAAGGQGPAAVTSYRIDPVSGALQQRDSSGAVDGLGMTAPSALAVIEAHGGTFVIVAAAGSQSLSVLRLAADGGLTATDHLIDTAATRFGAVQALAAIETGGHAFVIAGGGDDGLSLFALLPGGRLVHAATLVHDTGLGLADITAIETLRLGDTLHIFVTGEVSAGISRLAIDLGRLGPVIRDTATTGADHAGTAGDDLILASATGARDRLIGQAGDDTLVSGQSGTDMWGGEGADLFVLGESLDLHRIFDFEPGLDRLDLSALPFLRSPAQLRFETRPEGARIFHGQTEIRLDAGRPLEPGDVWPGGRFGGADHFPVGLHAPGRPETLTGGAGDDRIAGTYLNEEISGGAGADTFVIATGGGADTITDFDPSEDRLDFSPLTAAEQAQITSYQQGADRVIALGDGTTVTLLGISTNTLPQGGLRIEGWLGQGQRLWVRTDGLSDADGLGVFSYQWLRDGVAIAGATGASYGLSAMDVGARISVRLRYVDRLGSQETLNAAGSGDVVIPETTPAGNRRIDGSPGRDFLLSGDGLDTVRGWGGDDTLFGGSDPDLLLGGAGNDALLGFGGRDTLYGGDGDDTLLGGGWADLLGGGDGNDSLGGDGGADTIYTARGDDTAEGGDGNDTLGGSWGNDSLSGGAGEDQLWGSYDHDRLDGGDGNDTLGGFWGDDHLSGGAGRDELWGAAGNDTLLGGADDDHLGGGAGDDLADGGAGDDLIFGGTGQDTLRGGAGQDTIHGAEGDDLIDGGAGDDLILGGDGADEIVFSTGRDRVTGFAPGVDRIDLRGQGWAADFADLRAHHLAPVADGTALTDEAGNLLILEGIMLAQLAAGDFLFD</sequence>
<dbReference type="STRING" id="639004.SAMN04488239_12410"/>
<organism evidence="4 5">
    <name type="scientific">Ruegeria marina</name>
    <dbReference type="NCBI Taxonomy" id="639004"/>
    <lineage>
        <taxon>Bacteria</taxon>
        <taxon>Pseudomonadati</taxon>
        <taxon>Pseudomonadota</taxon>
        <taxon>Alphaproteobacteria</taxon>
        <taxon>Rhodobacterales</taxon>
        <taxon>Roseobacteraceae</taxon>
        <taxon>Ruegeria</taxon>
    </lineage>
</organism>
<evidence type="ECO:0000256" key="2">
    <source>
        <dbReference type="ARBA" id="ARBA00022525"/>
    </source>
</evidence>
<evidence type="ECO:0000313" key="4">
    <source>
        <dbReference type="EMBL" id="SDE59324.1"/>
    </source>
</evidence>
<accession>A0A1G7E6H8</accession>
<dbReference type="PRINTS" id="PR00313">
    <property type="entry name" value="CABNDNGRPT"/>
</dbReference>
<dbReference type="Gene3D" id="2.150.10.10">
    <property type="entry name" value="Serralysin-like metalloprotease, C-terminal"/>
    <property type="match status" value="5"/>
</dbReference>
<dbReference type="InterPro" id="IPR001343">
    <property type="entry name" value="Hemolysn_Ca-bd"/>
</dbReference>
<dbReference type="AlphaFoldDB" id="A0A1G7E6H8"/>
<comment type="subcellular location">
    <subcellularLocation>
        <location evidence="1">Secreted</location>
    </subcellularLocation>
</comment>
<dbReference type="InterPro" id="IPR050557">
    <property type="entry name" value="RTX_toxin/Mannuronan_C5-epim"/>
</dbReference>
<keyword evidence="5" id="KW-1185">Reference proteome</keyword>
<dbReference type="InterPro" id="IPR015943">
    <property type="entry name" value="WD40/YVTN_repeat-like_dom_sf"/>
</dbReference>
<dbReference type="PROSITE" id="PS00330">
    <property type="entry name" value="HEMOLYSIN_CALCIUM"/>
    <property type="match status" value="3"/>
</dbReference>
<reference evidence="5" key="1">
    <citation type="submission" date="2016-10" db="EMBL/GenBank/DDBJ databases">
        <authorList>
            <person name="Varghese N."/>
            <person name="Submissions S."/>
        </authorList>
    </citation>
    <scope>NUCLEOTIDE SEQUENCE [LARGE SCALE GENOMIC DNA]</scope>
    <source>
        <strain evidence="5">CGMCC 1.9108</strain>
    </source>
</reference>
<dbReference type="GO" id="GO:0005509">
    <property type="term" value="F:calcium ion binding"/>
    <property type="evidence" value="ECO:0007669"/>
    <property type="project" value="InterPro"/>
</dbReference>
<evidence type="ECO:0000256" key="3">
    <source>
        <dbReference type="SAM" id="MobiDB-lite"/>
    </source>
</evidence>
<dbReference type="SUPFAM" id="SSF51120">
    <property type="entry name" value="beta-Roll"/>
    <property type="match status" value="4"/>
</dbReference>
<dbReference type="InterPro" id="IPR011049">
    <property type="entry name" value="Serralysin-like_metalloprot_C"/>
</dbReference>
<dbReference type="PANTHER" id="PTHR38340:SF1">
    <property type="entry name" value="S-LAYER PROTEIN"/>
    <property type="match status" value="1"/>
</dbReference>
<dbReference type="Proteomes" id="UP000199628">
    <property type="component" value="Unassembled WGS sequence"/>
</dbReference>
<evidence type="ECO:0000313" key="5">
    <source>
        <dbReference type="Proteomes" id="UP000199628"/>
    </source>
</evidence>
<name>A0A1G7E6H8_9RHOB</name>
<dbReference type="OrthoDB" id="9342475at2"/>
<evidence type="ECO:0000256" key="1">
    <source>
        <dbReference type="ARBA" id="ARBA00004613"/>
    </source>
</evidence>
<gene>
    <name evidence="4" type="ORF">SAMN04488239_12410</name>
</gene>
<dbReference type="PANTHER" id="PTHR38340">
    <property type="entry name" value="S-LAYER PROTEIN"/>
    <property type="match status" value="1"/>
</dbReference>
<dbReference type="RefSeq" id="WP_093037309.1">
    <property type="nucleotide sequence ID" value="NZ_FMZV01000024.1"/>
</dbReference>